<feature type="compositionally biased region" description="Low complexity" evidence="1">
    <location>
        <begin position="62"/>
        <end position="81"/>
    </location>
</feature>
<evidence type="ECO:0008006" key="5">
    <source>
        <dbReference type="Google" id="ProtNLM"/>
    </source>
</evidence>
<accession>G2G5U2</accession>
<keyword evidence="2" id="KW-0812">Transmembrane</keyword>
<keyword evidence="4" id="KW-1185">Reference proteome</keyword>
<protein>
    <recommendedName>
        <fullName evidence="5">DUF2933 domain-containing protein</fullName>
    </recommendedName>
</protein>
<proteinExistence type="predicted"/>
<feature type="region of interest" description="Disordered" evidence="1">
    <location>
        <begin position="99"/>
        <end position="123"/>
    </location>
</feature>
<feature type="transmembrane region" description="Helical" evidence="2">
    <location>
        <begin position="25"/>
        <end position="46"/>
    </location>
</feature>
<comment type="caution">
    <text evidence="3">The sequence shown here is derived from an EMBL/GenBank/DDBJ whole genome shotgun (WGS) entry which is preliminary data.</text>
</comment>
<keyword evidence="2" id="KW-0472">Membrane</keyword>
<dbReference type="RefSeq" id="WP_007491752.1">
    <property type="nucleotide sequence ID" value="NZ_AGBF01000007.1"/>
</dbReference>
<dbReference type="PATRIC" id="fig|700597.3.peg.822"/>
<name>G2G5U2_9ACTN</name>
<evidence type="ECO:0000256" key="1">
    <source>
        <dbReference type="SAM" id="MobiDB-lite"/>
    </source>
</evidence>
<dbReference type="AlphaFoldDB" id="G2G5U2"/>
<evidence type="ECO:0000256" key="2">
    <source>
        <dbReference type="SAM" id="Phobius"/>
    </source>
</evidence>
<feature type="compositionally biased region" description="Gly residues" evidence="1">
    <location>
        <begin position="52"/>
        <end position="61"/>
    </location>
</feature>
<evidence type="ECO:0000313" key="4">
    <source>
        <dbReference type="Proteomes" id="UP000004217"/>
    </source>
</evidence>
<dbReference type="Proteomes" id="UP000004217">
    <property type="component" value="Unassembled WGS sequence"/>
</dbReference>
<reference evidence="3 4" key="1">
    <citation type="submission" date="2011-08" db="EMBL/GenBank/DDBJ databases">
        <authorList>
            <person name="Lin Y."/>
            <person name="Hao X."/>
            <person name="Johnstone L."/>
            <person name="Miller S.J."/>
            <person name="Wei G."/>
            <person name="Rensing C."/>
        </authorList>
    </citation>
    <scope>NUCLEOTIDE SEQUENCE [LARGE SCALE GENOMIC DNA]</scope>
    <source>
        <strain evidence="3 4">K42</strain>
    </source>
</reference>
<evidence type="ECO:0000313" key="3">
    <source>
        <dbReference type="EMBL" id="EGX61031.1"/>
    </source>
</evidence>
<gene>
    <name evidence="3" type="ORF">SZN_04231</name>
</gene>
<sequence length="123" mass="12614">MMCLNKKVLIGAGVVAGGLFLVKPAWAVAALPLLILALCPLSMIFMMRGMGSQSGKGGKGAACGTSGATAKSTTATTATGTDLDKQIADLQEEVRILRAANTQQQASAPRVDFSKPDEPGPRP</sequence>
<feature type="compositionally biased region" description="Basic and acidic residues" evidence="1">
    <location>
        <begin position="112"/>
        <end position="123"/>
    </location>
</feature>
<feature type="region of interest" description="Disordered" evidence="1">
    <location>
        <begin position="52"/>
        <end position="83"/>
    </location>
</feature>
<organism evidence="3 4">
    <name type="scientific">Streptomyces zinciresistens K42</name>
    <dbReference type="NCBI Taxonomy" id="700597"/>
    <lineage>
        <taxon>Bacteria</taxon>
        <taxon>Bacillati</taxon>
        <taxon>Actinomycetota</taxon>
        <taxon>Actinomycetes</taxon>
        <taxon>Kitasatosporales</taxon>
        <taxon>Streptomycetaceae</taxon>
        <taxon>Streptomyces</taxon>
    </lineage>
</organism>
<dbReference type="Pfam" id="PF11666">
    <property type="entry name" value="DUF2933"/>
    <property type="match status" value="1"/>
</dbReference>
<dbReference type="InterPro" id="IPR021682">
    <property type="entry name" value="DUF2933"/>
</dbReference>
<keyword evidence="2" id="KW-1133">Transmembrane helix</keyword>
<dbReference type="EMBL" id="AGBF01000007">
    <property type="protein sequence ID" value="EGX61031.1"/>
    <property type="molecule type" value="Genomic_DNA"/>
</dbReference>